<protein>
    <submittedName>
        <fullName evidence="3">DUF1735 domain-containing protein</fullName>
    </submittedName>
</protein>
<evidence type="ECO:0000313" key="3">
    <source>
        <dbReference type="EMBL" id="MCP9612239.1"/>
    </source>
</evidence>
<dbReference type="Gene3D" id="3.20.20.80">
    <property type="entry name" value="Glycosidases"/>
    <property type="match status" value="1"/>
</dbReference>
<gene>
    <name evidence="3" type="ORF">NMU02_09055</name>
</gene>
<evidence type="ECO:0000313" key="4">
    <source>
        <dbReference type="Proteomes" id="UP001205603"/>
    </source>
</evidence>
<dbReference type="EMBL" id="JANDHW010000007">
    <property type="protein sequence ID" value="MCP9612239.1"/>
    <property type="molecule type" value="Genomic_DNA"/>
</dbReference>
<evidence type="ECO:0000259" key="2">
    <source>
        <dbReference type="Pfam" id="PF08522"/>
    </source>
</evidence>
<accession>A0ABT1MIN1</accession>
<name>A0ABT1MIN1_9BACT</name>
<feature type="signal peptide" evidence="1">
    <location>
        <begin position="1"/>
        <end position="20"/>
    </location>
</feature>
<keyword evidence="1" id="KW-0732">Signal</keyword>
<dbReference type="RefSeq" id="WP_255027509.1">
    <property type="nucleotide sequence ID" value="NZ_JANDHW010000007.1"/>
</dbReference>
<evidence type="ECO:0000256" key="1">
    <source>
        <dbReference type="SAM" id="SignalP"/>
    </source>
</evidence>
<dbReference type="Pfam" id="PF08522">
    <property type="entry name" value="BT_3987-like_N"/>
    <property type="match status" value="1"/>
</dbReference>
<reference evidence="3 4" key="1">
    <citation type="submission" date="2022-07" db="EMBL/GenBank/DDBJ databases">
        <title>Fecal culturing of patients with breast cancer.</title>
        <authorList>
            <person name="Teng N.M.Y."/>
            <person name="Kiu R."/>
            <person name="Evans R."/>
            <person name="Baker D.J."/>
            <person name="Zenner C."/>
            <person name="Robinson S.D."/>
            <person name="Hall L.J."/>
        </authorList>
    </citation>
    <scope>NUCLEOTIDE SEQUENCE [LARGE SCALE GENOMIC DNA]</scope>
    <source>
        <strain evidence="3 4">LH1063</strain>
    </source>
</reference>
<feature type="domain" description="BT-3987-like N-terminal" evidence="2">
    <location>
        <begin position="44"/>
        <end position="162"/>
    </location>
</feature>
<dbReference type="Gene3D" id="2.60.40.1740">
    <property type="entry name" value="hypothetical protein (bacova_03559)"/>
    <property type="match status" value="1"/>
</dbReference>
<dbReference type="PROSITE" id="PS51257">
    <property type="entry name" value="PROKAR_LIPOPROTEIN"/>
    <property type="match status" value="1"/>
</dbReference>
<sequence>MNTKILVSGLFVALIMGCTAFLTSCTEDLVVGKQFDESAYSGIYENNAYLRDGKSNLVSNVVELHTDTYTTTVKMGLSKVPTESTSAKVNIDAAWLDTYNKEHETDFELYPQDLVTFANNGILTVKTNTKSAEITMTIRAGEGVQEDKAYAIPVAISNQSSDITIKDENAKHCIYFVKDMRNAGDAYKGENVVKGCLFLEVNDVNPLNALSFKLANGKLLWDVVVLFAANINYDNVAQRPYVKCNPNVQYLLDNHEIFLQPLRKRGIKVVLGFLGNHDQTGLAQLSKTGARDFAREVAAYCKAYNLDGVNYDDEYSNNPDLNNPAFQPLGAKAGGRLLYETKRAMPDKIVSTYNFGNMYGTEGSNVDGVDISEFIDFVVGDYGLDSSVYPIGNMSWKQCSGLSMQFSSGQSMDLDEEGAHKLLDRGFGWYMGFAANPDNYRDIFNRLTGCKILYGSPLVDPTIFYKKDDPTPYKYPDDL</sequence>
<feature type="chain" id="PRO_5045878084" evidence="1">
    <location>
        <begin position="21"/>
        <end position="479"/>
    </location>
</feature>
<keyword evidence="4" id="KW-1185">Reference proteome</keyword>
<comment type="caution">
    <text evidence="3">The sequence shown here is derived from an EMBL/GenBank/DDBJ whole genome shotgun (WGS) entry which is preliminary data.</text>
</comment>
<dbReference type="Proteomes" id="UP001205603">
    <property type="component" value="Unassembled WGS sequence"/>
</dbReference>
<dbReference type="SUPFAM" id="SSF51445">
    <property type="entry name" value="(Trans)glycosidases"/>
    <property type="match status" value="1"/>
</dbReference>
<dbReference type="InterPro" id="IPR017853">
    <property type="entry name" value="GH"/>
</dbReference>
<proteinExistence type="predicted"/>
<organism evidence="3 4">
    <name type="scientific">Coprobacter tertius</name>
    <dbReference type="NCBI Taxonomy" id="2944915"/>
    <lineage>
        <taxon>Bacteria</taxon>
        <taxon>Pseudomonadati</taxon>
        <taxon>Bacteroidota</taxon>
        <taxon>Bacteroidia</taxon>
        <taxon>Bacteroidales</taxon>
        <taxon>Barnesiellaceae</taxon>
        <taxon>Coprobacter</taxon>
    </lineage>
</organism>
<dbReference type="InterPro" id="IPR013728">
    <property type="entry name" value="BT_3987-like_N"/>
</dbReference>